<feature type="compositionally biased region" description="Basic and acidic residues" evidence="1">
    <location>
        <begin position="509"/>
        <end position="524"/>
    </location>
</feature>
<dbReference type="AlphaFoldDB" id="A0A8H7HVK9"/>
<sequence>MPVPASETPAQAGNPTSPNGKQLATPKPSPAVKSSPLGKQATVSKGTQPKVTSPPSKTSGVPPTATSSPIEGTKKVRRKGSKPIINWFQRKLAGRKPAHPPVPGYERGRDPSPRHVRPISQSRSVGPSNRKRRSGVTVGDVDGELEASLRDATSIRSRSLSPSLGPESIWAPSMQYEADDDASIRPLPPTSPPSPTPSNTTHLTQTTHSGYISDPRTVGSPSVSTKPTTLLSVDIGGGGQMAHIAQAHTPIPTVVAPSPTSAQFARFPSTRSAHHQPTSSAASVTFSNAAYPSSPLSTAPYFLSGDSAGDEDITAQVPTHSHPHPRNNPRPSSPPLDNASILTLASSNFNVSRPVEADAVSVSVRAIRRRGSWESGESRWSAVVGTRRPASFRTGGSWRTGGSIGGGIVLDPDHIERENSESESESESDSEDRSTTGIGDNRRDSEPKPEQVPLPESPLKAHVSPITPLSILTDLPVTAGKGGGLASDDALSTAIPGRASIDGGDETEKESNSGHGDTEGKKKVDVISAALDSLPE</sequence>
<accession>A0A8H7HVK9</accession>
<dbReference type="EMBL" id="JACYCD010000049">
    <property type="protein sequence ID" value="KAF8707910.1"/>
    <property type="molecule type" value="Genomic_DNA"/>
</dbReference>
<proteinExistence type="predicted"/>
<dbReference type="Proteomes" id="UP000602905">
    <property type="component" value="Unassembled WGS sequence"/>
</dbReference>
<comment type="caution">
    <text evidence="2">The sequence shown here is derived from an EMBL/GenBank/DDBJ whole genome shotgun (WGS) entry which is preliminary data.</text>
</comment>
<feature type="compositionally biased region" description="Gly residues" evidence="1">
    <location>
        <begin position="398"/>
        <end position="408"/>
    </location>
</feature>
<name>A0A8H7HVK9_9AGAM</name>
<evidence type="ECO:0000313" key="2">
    <source>
        <dbReference type="EMBL" id="KAF8707910.1"/>
    </source>
</evidence>
<feature type="non-terminal residue" evidence="2">
    <location>
        <position position="1"/>
    </location>
</feature>
<feature type="region of interest" description="Disordered" evidence="1">
    <location>
        <begin position="302"/>
        <end position="340"/>
    </location>
</feature>
<feature type="compositionally biased region" description="Basic and acidic residues" evidence="1">
    <location>
        <begin position="440"/>
        <end position="449"/>
    </location>
</feature>
<feature type="compositionally biased region" description="Pro residues" evidence="1">
    <location>
        <begin position="186"/>
        <end position="196"/>
    </location>
</feature>
<feature type="compositionally biased region" description="Basic and acidic residues" evidence="1">
    <location>
        <begin position="411"/>
        <end position="420"/>
    </location>
</feature>
<feature type="region of interest" description="Disordered" evidence="1">
    <location>
        <begin position="1"/>
        <end position="226"/>
    </location>
</feature>
<feature type="compositionally biased region" description="Polar residues" evidence="1">
    <location>
        <begin position="41"/>
        <end position="70"/>
    </location>
</feature>
<protein>
    <submittedName>
        <fullName evidence="2">Uncharacterized protein</fullName>
    </submittedName>
</protein>
<feature type="compositionally biased region" description="Polar residues" evidence="1">
    <location>
        <begin position="8"/>
        <end position="22"/>
    </location>
</feature>
<organism evidence="2 3">
    <name type="scientific">Rhizoctonia solani</name>
    <dbReference type="NCBI Taxonomy" id="456999"/>
    <lineage>
        <taxon>Eukaryota</taxon>
        <taxon>Fungi</taxon>
        <taxon>Dikarya</taxon>
        <taxon>Basidiomycota</taxon>
        <taxon>Agaricomycotina</taxon>
        <taxon>Agaricomycetes</taxon>
        <taxon>Cantharellales</taxon>
        <taxon>Ceratobasidiaceae</taxon>
        <taxon>Rhizoctonia</taxon>
    </lineage>
</organism>
<dbReference type="OrthoDB" id="3269047at2759"/>
<reference evidence="2" key="1">
    <citation type="submission" date="2020-09" db="EMBL/GenBank/DDBJ databases">
        <title>Comparative genome analyses of four rice-infecting Rhizoctonia solani isolates reveal extensive enrichment of homogalacturonan modification genes.</title>
        <authorList>
            <person name="Lee D.-Y."/>
            <person name="Jeon J."/>
            <person name="Kim K.-T."/>
            <person name="Cheong K."/>
            <person name="Song H."/>
            <person name="Choi G."/>
            <person name="Ko J."/>
            <person name="Opiyo S.O."/>
            <person name="Zuo S."/>
            <person name="Madhav S."/>
            <person name="Lee Y.-H."/>
            <person name="Wang G.-L."/>
        </authorList>
    </citation>
    <scope>NUCLEOTIDE SEQUENCE</scope>
    <source>
        <strain evidence="2">AG1-IA WGL</strain>
    </source>
</reference>
<evidence type="ECO:0000313" key="3">
    <source>
        <dbReference type="Proteomes" id="UP000602905"/>
    </source>
</evidence>
<feature type="region of interest" description="Disordered" evidence="1">
    <location>
        <begin position="390"/>
        <end position="524"/>
    </location>
</feature>
<gene>
    <name evidence="2" type="ORF">RHS03_03923</name>
</gene>
<feature type="compositionally biased region" description="Acidic residues" evidence="1">
    <location>
        <begin position="421"/>
        <end position="430"/>
    </location>
</feature>
<evidence type="ECO:0000256" key="1">
    <source>
        <dbReference type="SAM" id="MobiDB-lite"/>
    </source>
</evidence>